<accession>A0ABX0YRZ6</accession>
<feature type="transmembrane region" description="Helical" evidence="1">
    <location>
        <begin position="172"/>
        <end position="193"/>
    </location>
</feature>
<keyword evidence="1" id="KW-0472">Membrane</keyword>
<feature type="transmembrane region" description="Helical" evidence="1">
    <location>
        <begin position="147"/>
        <end position="166"/>
    </location>
</feature>
<feature type="transmembrane region" description="Helical" evidence="1">
    <location>
        <begin position="116"/>
        <end position="135"/>
    </location>
</feature>
<evidence type="ECO:0000313" key="3">
    <source>
        <dbReference type="Proteomes" id="UP000635996"/>
    </source>
</evidence>
<keyword evidence="1" id="KW-0812">Transmembrane</keyword>
<sequence length="220" mass="24323">MAYRDAPVCDVGDRGGNGNDSVACVRLETGMVLDRWTSWECTSNGTSHDGGRTCTTYHEIKIEWPDGADWLRVPSHMYDQAKKGDRAEVRLWRGEVVGVEVRGRDHSYPPSSQTSVLVGIALSFLGLLVGVWGAVSGRLSDLFAFPNWGWPMVAFGVGGIGSLALFGGHPVAWGIAILWTGFMVYWVVGAWEVTGRSGRLARRTSSLLRLPRRRRRRRTC</sequence>
<name>A0ABX0YRZ6_STRTL</name>
<dbReference type="Proteomes" id="UP000635996">
    <property type="component" value="Unassembled WGS sequence"/>
</dbReference>
<comment type="caution">
    <text evidence="2">The sequence shown here is derived from an EMBL/GenBank/DDBJ whole genome shotgun (WGS) entry which is preliminary data.</text>
</comment>
<keyword evidence="3" id="KW-1185">Reference proteome</keyword>
<protein>
    <submittedName>
        <fullName evidence="2">Uncharacterized protein</fullName>
    </submittedName>
</protein>
<proteinExistence type="predicted"/>
<reference evidence="2 3" key="1">
    <citation type="submission" date="2020-03" db="EMBL/GenBank/DDBJ databases">
        <title>WGS of actinomycetes isolated from Thailand.</title>
        <authorList>
            <person name="Thawai C."/>
        </authorList>
    </citation>
    <scope>NUCLEOTIDE SEQUENCE [LARGE SCALE GENOMIC DNA]</scope>
    <source>
        <strain evidence="2 3">NBRC 13905</strain>
    </source>
</reference>
<keyword evidence="1" id="KW-1133">Transmembrane helix</keyword>
<organism evidence="2 3">
    <name type="scientific">Streptomyces thermoviolaceus subsp. thermoviolaceus</name>
    <dbReference type="NCBI Taxonomy" id="66860"/>
    <lineage>
        <taxon>Bacteria</taxon>
        <taxon>Bacillati</taxon>
        <taxon>Actinomycetota</taxon>
        <taxon>Actinomycetes</taxon>
        <taxon>Kitasatosporales</taxon>
        <taxon>Streptomycetaceae</taxon>
        <taxon>Streptomyces</taxon>
    </lineage>
</organism>
<gene>
    <name evidence="2" type="ORF">HCJ95_13370</name>
</gene>
<evidence type="ECO:0000313" key="2">
    <source>
        <dbReference type="EMBL" id="NJP15253.1"/>
    </source>
</evidence>
<dbReference type="RefSeq" id="WP_168131633.1">
    <property type="nucleotide sequence ID" value="NZ_JAATEL010000012.1"/>
</dbReference>
<evidence type="ECO:0000256" key="1">
    <source>
        <dbReference type="SAM" id="Phobius"/>
    </source>
</evidence>
<dbReference type="EMBL" id="JAATEL010000012">
    <property type="protein sequence ID" value="NJP15253.1"/>
    <property type="molecule type" value="Genomic_DNA"/>
</dbReference>